<dbReference type="PANTHER" id="PTHR30151:SF38">
    <property type="entry name" value="ALIPHATIC SULFONATES TRANSPORT PERMEASE PROTEIN SSUC-RELATED"/>
    <property type="match status" value="1"/>
</dbReference>
<evidence type="ECO:0000256" key="2">
    <source>
        <dbReference type="ARBA" id="ARBA00022448"/>
    </source>
</evidence>
<dbReference type="OrthoDB" id="9796361at2"/>
<comment type="caution">
    <text evidence="9">The sequence shown here is derived from an EMBL/GenBank/DDBJ whole genome shotgun (WGS) entry which is preliminary data.</text>
</comment>
<dbReference type="EMBL" id="VMNW02000042">
    <property type="protein sequence ID" value="KAA9157287.1"/>
    <property type="molecule type" value="Genomic_DNA"/>
</dbReference>
<dbReference type="InterPro" id="IPR035906">
    <property type="entry name" value="MetI-like_sf"/>
</dbReference>
<name>A0A5N0UWU6_9PSEU</name>
<comment type="similarity">
    <text evidence="7">Belongs to the binding-protein-dependent transport system permease family.</text>
</comment>
<dbReference type="CDD" id="cd06261">
    <property type="entry name" value="TM_PBP2"/>
    <property type="match status" value="1"/>
</dbReference>
<evidence type="ECO:0000256" key="3">
    <source>
        <dbReference type="ARBA" id="ARBA00022475"/>
    </source>
</evidence>
<dbReference type="PANTHER" id="PTHR30151">
    <property type="entry name" value="ALKANE SULFONATE ABC TRANSPORTER-RELATED, MEMBRANE SUBUNIT"/>
    <property type="match status" value="1"/>
</dbReference>
<keyword evidence="5 7" id="KW-1133">Transmembrane helix</keyword>
<keyword evidence="3" id="KW-1003">Cell membrane</keyword>
<feature type="transmembrane region" description="Helical" evidence="7">
    <location>
        <begin position="91"/>
        <end position="112"/>
    </location>
</feature>
<dbReference type="FunFam" id="1.10.3720.10:FF:000003">
    <property type="entry name" value="Aliphatic sulfonate ABC transporter permease"/>
    <property type="match status" value="1"/>
</dbReference>
<evidence type="ECO:0000256" key="7">
    <source>
        <dbReference type="RuleBase" id="RU363032"/>
    </source>
</evidence>
<dbReference type="RefSeq" id="WP_144758409.1">
    <property type="nucleotide sequence ID" value="NZ_VMNW02000042.1"/>
</dbReference>
<dbReference type="InterPro" id="IPR000515">
    <property type="entry name" value="MetI-like"/>
</dbReference>
<evidence type="ECO:0000256" key="6">
    <source>
        <dbReference type="ARBA" id="ARBA00023136"/>
    </source>
</evidence>
<evidence type="ECO:0000259" key="8">
    <source>
        <dbReference type="PROSITE" id="PS50928"/>
    </source>
</evidence>
<dbReference type="Gene3D" id="1.10.3720.10">
    <property type="entry name" value="MetI-like"/>
    <property type="match status" value="1"/>
</dbReference>
<keyword evidence="4 7" id="KW-0812">Transmembrane</keyword>
<evidence type="ECO:0000256" key="4">
    <source>
        <dbReference type="ARBA" id="ARBA00022692"/>
    </source>
</evidence>
<evidence type="ECO:0000313" key="9">
    <source>
        <dbReference type="EMBL" id="KAA9157287.1"/>
    </source>
</evidence>
<evidence type="ECO:0000313" key="10">
    <source>
        <dbReference type="Proteomes" id="UP000319769"/>
    </source>
</evidence>
<sequence>MTATSEQVVTSREVDLVTIRPEHTTRRWSPPRPVRRAAGPLGALLLWWVLSATGVLPKDILAGPGDVLGKAWDMITDGELPTAIAVSAQRVFLGFAIGAALGIVIALVAGLFRLGEDLVDSTVGMFRTLPWVGLIPLFIIWFGINEEPKIALVALGVLFPMYFNIYAGIRGVDAQLVEAGRVLGLKGWRMIRHVVLPGALPGALVGLRYALGTAWLALVWAEQVNASQGIGYLMNNAQQFFQTDVIVVCLITYAILGLVCDLIVRLATKYLLSWRASFEGA</sequence>
<keyword evidence="6 7" id="KW-0472">Membrane</keyword>
<dbReference type="Pfam" id="PF00528">
    <property type="entry name" value="BPD_transp_1"/>
    <property type="match status" value="1"/>
</dbReference>
<dbReference type="GO" id="GO:0005886">
    <property type="term" value="C:plasma membrane"/>
    <property type="evidence" value="ECO:0007669"/>
    <property type="project" value="UniProtKB-SubCell"/>
</dbReference>
<dbReference type="GO" id="GO:0042918">
    <property type="term" value="P:alkanesulfonate transmembrane transport"/>
    <property type="evidence" value="ECO:0007669"/>
    <property type="project" value="UniProtKB-ARBA"/>
</dbReference>
<comment type="subcellular location">
    <subcellularLocation>
        <location evidence="1 7">Cell membrane</location>
        <topology evidence="1 7">Multi-pass membrane protein</topology>
    </subcellularLocation>
</comment>
<feature type="transmembrane region" description="Helical" evidence="7">
    <location>
        <begin position="150"/>
        <end position="169"/>
    </location>
</feature>
<keyword evidence="2 7" id="KW-0813">Transport</keyword>
<evidence type="ECO:0000256" key="5">
    <source>
        <dbReference type="ARBA" id="ARBA00022989"/>
    </source>
</evidence>
<gene>
    <name evidence="9" type="ORF">FPZ12_025285</name>
</gene>
<feature type="domain" description="ABC transmembrane type-1" evidence="8">
    <location>
        <begin position="80"/>
        <end position="264"/>
    </location>
</feature>
<protein>
    <submittedName>
        <fullName evidence="9">ABC transporter permease</fullName>
    </submittedName>
</protein>
<accession>A0A5N0UWU6</accession>
<feature type="transmembrane region" description="Helical" evidence="7">
    <location>
        <begin position="124"/>
        <end position="144"/>
    </location>
</feature>
<dbReference type="Proteomes" id="UP000319769">
    <property type="component" value="Unassembled WGS sequence"/>
</dbReference>
<organism evidence="9 10">
    <name type="scientific">Amycolatopsis acidicola</name>
    <dbReference type="NCBI Taxonomy" id="2596893"/>
    <lineage>
        <taxon>Bacteria</taxon>
        <taxon>Bacillati</taxon>
        <taxon>Actinomycetota</taxon>
        <taxon>Actinomycetes</taxon>
        <taxon>Pseudonocardiales</taxon>
        <taxon>Pseudonocardiaceae</taxon>
        <taxon>Amycolatopsis</taxon>
    </lineage>
</organism>
<dbReference type="PROSITE" id="PS50928">
    <property type="entry name" value="ABC_TM1"/>
    <property type="match status" value="1"/>
</dbReference>
<proteinExistence type="inferred from homology"/>
<feature type="transmembrane region" description="Helical" evidence="7">
    <location>
        <begin position="190"/>
        <end position="211"/>
    </location>
</feature>
<reference evidence="9" key="1">
    <citation type="submission" date="2019-09" db="EMBL/GenBank/DDBJ databases">
        <authorList>
            <person name="Teo W.F.A."/>
            <person name="Duangmal K."/>
        </authorList>
    </citation>
    <scope>NUCLEOTIDE SEQUENCE [LARGE SCALE GENOMIC DNA]</scope>
    <source>
        <strain evidence="9">K81G1</strain>
    </source>
</reference>
<evidence type="ECO:0000256" key="1">
    <source>
        <dbReference type="ARBA" id="ARBA00004651"/>
    </source>
</evidence>
<feature type="transmembrane region" description="Helical" evidence="7">
    <location>
        <begin position="245"/>
        <end position="267"/>
    </location>
</feature>
<keyword evidence="10" id="KW-1185">Reference proteome</keyword>
<dbReference type="SUPFAM" id="SSF161098">
    <property type="entry name" value="MetI-like"/>
    <property type="match status" value="1"/>
</dbReference>
<dbReference type="AlphaFoldDB" id="A0A5N0UWU6"/>